<comment type="caution">
    <text evidence="3">The sequence shown here is derived from an EMBL/GenBank/DDBJ whole genome shotgun (WGS) entry which is preliminary data.</text>
</comment>
<dbReference type="AlphaFoldDB" id="A0A367E6H8"/>
<organism evidence="3 4">
    <name type="scientific">Streptomyces reniochalinae</name>
    <dbReference type="NCBI Taxonomy" id="2250578"/>
    <lineage>
        <taxon>Bacteria</taxon>
        <taxon>Bacillati</taxon>
        <taxon>Actinomycetota</taxon>
        <taxon>Actinomycetes</taxon>
        <taxon>Kitasatosporales</taxon>
        <taxon>Streptomycetaceae</taxon>
        <taxon>Streptomyces</taxon>
    </lineage>
</organism>
<dbReference type="EMBL" id="QOIM01000049">
    <property type="protein sequence ID" value="RCG13654.1"/>
    <property type="molecule type" value="Genomic_DNA"/>
</dbReference>
<evidence type="ECO:0000256" key="2">
    <source>
        <dbReference type="SAM" id="SignalP"/>
    </source>
</evidence>
<reference evidence="3 4" key="1">
    <citation type="submission" date="2018-06" db="EMBL/GenBank/DDBJ databases">
        <title>Streptomyces reniochalinae sp. nov. and Streptomyces diacarnus sp. nov. from marine sponges.</title>
        <authorList>
            <person name="Li L."/>
        </authorList>
    </citation>
    <scope>NUCLEOTIDE SEQUENCE [LARGE SCALE GENOMIC DNA]</scope>
    <source>
        <strain evidence="3 4">LHW50302</strain>
    </source>
</reference>
<feature type="signal peptide" evidence="2">
    <location>
        <begin position="1"/>
        <end position="27"/>
    </location>
</feature>
<sequence>MRVATGTAIAGCLIALTALLAGCADSAADQEPATARPGSSSARAQDSAEPTDRQQRRFTSAGPSAKHPAIPGVDGTVDRSRVFTEAELRGALPPAESFGEYARVLETETGRGDFQGHEGGGAWGECADTTLRREWDGFEGTRASQVVNLGPGSESDDRATVLLVSMPTERAERYLETKRALHESCPEILLDTEAAPLEEHHEAQEISGLGDEALLEVLWQVGGDEYDGTPSHIVIVRIGGVLAIVSNQGDRDAGDLLAARTTRRVRSELYRADGS</sequence>
<dbReference type="Proteomes" id="UP000253507">
    <property type="component" value="Unassembled WGS sequence"/>
</dbReference>
<name>A0A367E6H8_9ACTN</name>
<dbReference type="PROSITE" id="PS51257">
    <property type="entry name" value="PROKAR_LIPOPROTEIN"/>
    <property type="match status" value="1"/>
</dbReference>
<keyword evidence="4" id="KW-1185">Reference proteome</keyword>
<evidence type="ECO:0000313" key="3">
    <source>
        <dbReference type="EMBL" id="RCG13654.1"/>
    </source>
</evidence>
<feature type="chain" id="PRO_5016769325" description="Sensor domain-containing protein" evidence="2">
    <location>
        <begin position="28"/>
        <end position="275"/>
    </location>
</feature>
<evidence type="ECO:0000256" key="1">
    <source>
        <dbReference type="SAM" id="MobiDB-lite"/>
    </source>
</evidence>
<accession>A0A367E6H8</accession>
<gene>
    <name evidence="3" type="ORF">DQ392_31550</name>
</gene>
<proteinExistence type="predicted"/>
<feature type="region of interest" description="Disordered" evidence="1">
    <location>
        <begin position="29"/>
        <end position="78"/>
    </location>
</feature>
<keyword evidence="2" id="KW-0732">Signal</keyword>
<evidence type="ECO:0008006" key="5">
    <source>
        <dbReference type="Google" id="ProtNLM"/>
    </source>
</evidence>
<evidence type="ECO:0000313" key="4">
    <source>
        <dbReference type="Proteomes" id="UP000253507"/>
    </source>
</evidence>
<protein>
    <recommendedName>
        <fullName evidence="5">Sensor domain-containing protein</fullName>
    </recommendedName>
</protein>